<keyword evidence="2" id="KW-1185">Reference proteome</keyword>
<accession>A0A917LRF2</accession>
<dbReference type="RefSeq" id="WP_188465423.1">
    <property type="nucleotide sequence ID" value="NZ_BMFQ01000003.1"/>
</dbReference>
<dbReference type="Proteomes" id="UP000625976">
    <property type="component" value="Unassembled WGS sequence"/>
</dbReference>
<proteinExistence type="predicted"/>
<evidence type="ECO:0000313" key="2">
    <source>
        <dbReference type="Proteomes" id="UP000625976"/>
    </source>
</evidence>
<gene>
    <name evidence="1" type="ORF">GCM10010976_25220</name>
</gene>
<dbReference type="AlphaFoldDB" id="A0A917LRF2"/>
<name>A0A917LRF2_9FLAO</name>
<comment type="caution">
    <text evidence="1">The sequence shown here is derived from an EMBL/GenBank/DDBJ whole genome shotgun (WGS) entry which is preliminary data.</text>
</comment>
<reference evidence="1" key="1">
    <citation type="journal article" date="2014" name="Int. J. Syst. Evol. Microbiol.">
        <title>Complete genome sequence of Corynebacterium casei LMG S-19264T (=DSM 44701T), isolated from a smear-ripened cheese.</title>
        <authorList>
            <consortium name="US DOE Joint Genome Institute (JGI-PGF)"/>
            <person name="Walter F."/>
            <person name="Albersmeier A."/>
            <person name="Kalinowski J."/>
            <person name="Ruckert C."/>
        </authorList>
    </citation>
    <scope>NUCLEOTIDE SEQUENCE</scope>
    <source>
        <strain evidence="1">CGMCC 1.12751</strain>
    </source>
</reference>
<dbReference type="EMBL" id="BMFQ01000003">
    <property type="protein sequence ID" value="GGG53112.1"/>
    <property type="molecule type" value="Genomic_DNA"/>
</dbReference>
<organism evidence="1 2">
    <name type="scientific">Bizionia arctica</name>
    <dbReference type="NCBI Taxonomy" id="1495645"/>
    <lineage>
        <taxon>Bacteria</taxon>
        <taxon>Pseudomonadati</taxon>
        <taxon>Bacteroidota</taxon>
        <taxon>Flavobacteriia</taxon>
        <taxon>Flavobacteriales</taxon>
        <taxon>Flavobacteriaceae</taxon>
        <taxon>Bizionia</taxon>
    </lineage>
</organism>
<protein>
    <submittedName>
        <fullName evidence="1">Uncharacterized protein</fullName>
    </submittedName>
</protein>
<sequence>MRKLCINSSEIGIILGKKPSTAQKLLRTIKDAYGKKKHQSVTIREFCDFECLPYEEIFNMLNGIDLASDKTSTK</sequence>
<evidence type="ECO:0000313" key="1">
    <source>
        <dbReference type="EMBL" id="GGG53112.1"/>
    </source>
</evidence>
<reference evidence="1" key="2">
    <citation type="submission" date="2020-09" db="EMBL/GenBank/DDBJ databases">
        <authorList>
            <person name="Sun Q."/>
            <person name="Zhou Y."/>
        </authorList>
    </citation>
    <scope>NUCLEOTIDE SEQUENCE</scope>
    <source>
        <strain evidence="1">CGMCC 1.12751</strain>
    </source>
</reference>